<sequence length="175" mass="19759">MSSSFLKKMLEFVAEHFGHDEASLTAFSLVSRNFLSACRVRLFRPSPSCIRTMSRTPQTDGGDPDLTRHVRCLTLVLERSLGNDPNLPWIIQRLDNLQSIRLLSRCVVAWDSISPELQDALHAVFPRSTTLNNLVIELYESIPVEIIRGVRPYSSVSRSMIVVGPPTHPYLLISR</sequence>
<dbReference type="Proteomes" id="UP000308600">
    <property type="component" value="Unassembled WGS sequence"/>
</dbReference>
<protein>
    <submittedName>
        <fullName evidence="1">Uncharacterized protein</fullName>
    </submittedName>
</protein>
<reference evidence="1 2" key="1">
    <citation type="journal article" date="2019" name="Nat. Ecol. Evol.">
        <title>Megaphylogeny resolves global patterns of mushroom evolution.</title>
        <authorList>
            <person name="Varga T."/>
            <person name="Krizsan K."/>
            <person name="Foldi C."/>
            <person name="Dima B."/>
            <person name="Sanchez-Garcia M."/>
            <person name="Sanchez-Ramirez S."/>
            <person name="Szollosi G.J."/>
            <person name="Szarkandi J.G."/>
            <person name="Papp V."/>
            <person name="Albert L."/>
            <person name="Andreopoulos W."/>
            <person name="Angelini C."/>
            <person name="Antonin V."/>
            <person name="Barry K.W."/>
            <person name="Bougher N.L."/>
            <person name="Buchanan P."/>
            <person name="Buyck B."/>
            <person name="Bense V."/>
            <person name="Catcheside P."/>
            <person name="Chovatia M."/>
            <person name="Cooper J."/>
            <person name="Damon W."/>
            <person name="Desjardin D."/>
            <person name="Finy P."/>
            <person name="Geml J."/>
            <person name="Haridas S."/>
            <person name="Hughes K."/>
            <person name="Justo A."/>
            <person name="Karasinski D."/>
            <person name="Kautmanova I."/>
            <person name="Kiss B."/>
            <person name="Kocsube S."/>
            <person name="Kotiranta H."/>
            <person name="LaButti K.M."/>
            <person name="Lechner B.E."/>
            <person name="Liimatainen K."/>
            <person name="Lipzen A."/>
            <person name="Lukacs Z."/>
            <person name="Mihaltcheva S."/>
            <person name="Morgado L.N."/>
            <person name="Niskanen T."/>
            <person name="Noordeloos M.E."/>
            <person name="Ohm R.A."/>
            <person name="Ortiz-Santana B."/>
            <person name="Ovrebo C."/>
            <person name="Racz N."/>
            <person name="Riley R."/>
            <person name="Savchenko A."/>
            <person name="Shiryaev A."/>
            <person name="Soop K."/>
            <person name="Spirin V."/>
            <person name="Szebenyi C."/>
            <person name="Tomsovsky M."/>
            <person name="Tulloss R.E."/>
            <person name="Uehling J."/>
            <person name="Grigoriev I.V."/>
            <person name="Vagvolgyi C."/>
            <person name="Papp T."/>
            <person name="Martin F.M."/>
            <person name="Miettinen O."/>
            <person name="Hibbett D.S."/>
            <person name="Nagy L.G."/>
        </authorList>
    </citation>
    <scope>NUCLEOTIDE SEQUENCE [LARGE SCALE GENOMIC DNA]</scope>
    <source>
        <strain evidence="1 2">NL-1719</strain>
    </source>
</reference>
<gene>
    <name evidence="1" type="ORF">BDN72DRAFT_216011</name>
</gene>
<dbReference type="EMBL" id="ML208277">
    <property type="protein sequence ID" value="TFK73297.1"/>
    <property type="molecule type" value="Genomic_DNA"/>
</dbReference>
<accession>A0ACD3B8H5</accession>
<keyword evidence="2" id="KW-1185">Reference proteome</keyword>
<evidence type="ECO:0000313" key="2">
    <source>
        <dbReference type="Proteomes" id="UP000308600"/>
    </source>
</evidence>
<organism evidence="1 2">
    <name type="scientific">Pluteus cervinus</name>
    <dbReference type="NCBI Taxonomy" id="181527"/>
    <lineage>
        <taxon>Eukaryota</taxon>
        <taxon>Fungi</taxon>
        <taxon>Dikarya</taxon>
        <taxon>Basidiomycota</taxon>
        <taxon>Agaricomycotina</taxon>
        <taxon>Agaricomycetes</taxon>
        <taxon>Agaricomycetidae</taxon>
        <taxon>Agaricales</taxon>
        <taxon>Pluteineae</taxon>
        <taxon>Pluteaceae</taxon>
        <taxon>Pluteus</taxon>
    </lineage>
</organism>
<proteinExistence type="predicted"/>
<evidence type="ECO:0000313" key="1">
    <source>
        <dbReference type="EMBL" id="TFK73297.1"/>
    </source>
</evidence>
<name>A0ACD3B8H5_9AGAR</name>